<dbReference type="EMBL" id="GBXM01011968">
    <property type="protein sequence ID" value="JAH96609.1"/>
    <property type="molecule type" value="Transcribed_RNA"/>
</dbReference>
<proteinExistence type="predicted"/>
<reference evidence="2" key="2">
    <citation type="journal article" date="2015" name="Fish Shellfish Immunol.">
        <title>Early steps in the European eel (Anguilla anguilla)-Vibrio vulnificus interaction in the gills: Role of the RtxA13 toxin.</title>
        <authorList>
            <person name="Callol A."/>
            <person name="Pajuelo D."/>
            <person name="Ebbesson L."/>
            <person name="Teles M."/>
            <person name="MacKenzie S."/>
            <person name="Amaro C."/>
        </authorList>
    </citation>
    <scope>NUCLEOTIDE SEQUENCE</scope>
</reference>
<name>A0A0E9X1Z3_ANGAN</name>
<keyword evidence="1" id="KW-0812">Transmembrane</keyword>
<feature type="transmembrane region" description="Helical" evidence="1">
    <location>
        <begin position="12"/>
        <end position="32"/>
    </location>
</feature>
<organism evidence="2">
    <name type="scientific">Anguilla anguilla</name>
    <name type="common">European freshwater eel</name>
    <name type="synonym">Muraena anguilla</name>
    <dbReference type="NCBI Taxonomy" id="7936"/>
    <lineage>
        <taxon>Eukaryota</taxon>
        <taxon>Metazoa</taxon>
        <taxon>Chordata</taxon>
        <taxon>Craniata</taxon>
        <taxon>Vertebrata</taxon>
        <taxon>Euteleostomi</taxon>
        <taxon>Actinopterygii</taxon>
        <taxon>Neopterygii</taxon>
        <taxon>Teleostei</taxon>
        <taxon>Anguilliformes</taxon>
        <taxon>Anguillidae</taxon>
        <taxon>Anguilla</taxon>
    </lineage>
</organism>
<accession>A0A0E9X1Z3</accession>
<protein>
    <submittedName>
        <fullName evidence="2">Uncharacterized protein</fullName>
    </submittedName>
</protein>
<evidence type="ECO:0000313" key="2">
    <source>
        <dbReference type="EMBL" id="JAH96609.1"/>
    </source>
</evidence>
<evidence type="ECO:0000256" key="1">
    <source>
        <dbReference type="SAM" id="Phobius"/>
    </source>
</evidence>
<keyword evidence="1" id="KW-0472">Membrane</keyword>
<keyword evidence="1" id="KW-1133">Transmembrane helix</keyword>
<dbReference type="AlphaFoldDB" id="A0A0E9X1Z3"/>
<sequence length="110" mass="12940">MNVFISLQYQVMMYVMLIFAGKNMGLIVYEYFVPTDTTFSNIYKKFPPFETVLSPIVSSQSNSIIPNIDTIYSCIHKEPPLLHWHSKYILTKFIFCTYRGIRLEKIIINM</sequence>
<reference evidence="2" key="1">
    <citation type="submission" date="2014-11" db="EMBL/GenBank/DDBJ databases">
        <authorList>
            <person name="Amaro Gonzalez C."/>
        </authorList>
    </citation>
    <scope>NUCLEOTIDE SEQUENCE</scope>
</reference>